<dbReference type="RefSeq" id="WP_174582464.1">
    <property type="nucleotide sequence ID" value="NZ_CAJNOB010000056.1"/>
</dbReference>
<evidence type="ECO:0000313" key="2">
    <source>
        <dbReference type="Proteomes" id="UP000663859"/>
    </source>
</evidence>
<reference evidence="1" key="1">
    <citation type="submission" date="2021-02" db="EMBL/GenBank/DDBJ databases">
        <authorList>
            <person name="Cremers G."/>
            <person name="Picone N."/>
        </authorList>
    </citation>
    <scope>NUCLEOTIDE SEQUENCE</scope>
    <source>
        <strain evidence="1">PQ17</strain>
    </source>
</reference>
<accession>A0A8J2BVF3</accession>
<organism evidence="1 2">
    <name type="scientific">Candidatus Methylacidithermus pantelleriae</name>
    <dbReference type="NCBI Taxonomy" id="2744239"/>
    <lineage>
        <taxon>Bacteria</taxon>
        <taxon>Pseudomonadati</taxon>
        <taxon>Verrucomicrobiota</taxon>
        <taxon>Methylacidiphilae</taxon>
        <taxon>Methylacidiphilales</taxon>
        <taxon>Methylacidiphilaceae</taxon>
        <taxon>Candidatus Methylacidithermus</taxon>
    </lineage>
</organism>
<dbReference type="AlphaFoldDB" id="A0A8J2BVF3"/>
<sequence>MREKNRRLAILGPKLHALLAEEESRAGAFLFGFGPPLGRKSFHLPLAKMERLDNPERIRGIQWNPHGKSGEEQARAIFGDARKEISGGCDESGKVFAIERWDLRKSKARA</sequence>
<dbReference type="EMBL" id="CAJNOB010000056">
    <property type="protein sequence ID" value="CAF0703827.1"/>
    <property type="molecule type" value="Genomic_DNA"/>
</dbReference>
<comment type="caution">
    <text evidence="1">The sequence shown here is derived from an EMBL/GenBank/DDBJ whole genome shotgun (WGS) entry which is preliminary data.</text>
</comment>
<dbReference type="Proteomes" id="UP000663859">
    <property type="component" value="Unassembled WGS sequence"/>
</dbReference>
<proteinExistence type="predicted"/>
<protein>
    <submittedName>
        <fullName evidence="1">Uncharacterized protein</fullName>
    </submittedName>
</protein>
<name>A0A8J2BVF3_9BACT</name>
<gene>
    <name evidence="1" type="ORF">MPNT_60113</name>
</gene>
<keyword evidence="2" id="KW-1185">Reference proteome</keyword>
<evidence type="ECO:0000313" key="1">
    <source>
        <dbReference type="EMBL" id="CAF0703827.1"/>
    </source>
</evidence>